<evidence type="ECO:0000256" key="1">
    <source>
        <dbReference type="SAM" id="Phobius"/>
    </source>
</evidence>
<dbReference type="Proteomes" id="UP000029223">
    <property type="component" value="Unassembled WGS sequence"/>
</dbReference>
<dbReference type="EMBL" id="BBMS01000086">
    <property type="protein sequence ID" value="GAL30187.1"/>
    <property type="molecule type" value="Genomic_DNA"/>
</dbReference>
<keyword evidence="3" id="KW-1185">Reference proteome</keyword>
<keyword evidence="1" id="KW-0812">Transmembrane</keyword>
<keyword evidence="1" id="KW-1133">Transmembrane helix</keyword>
<proteinExistence type="predicted"/>
<evidence type="ECO:0000313" key="2">
    <source>
        <dbReference type="EMBL" id="GAL30187.1"/>
    </source>
</evidence>
<reference evidence="3" key="1">
    <citation type="submission" date="2014-09" db="EMBL/GenBank/DDBJ databases">
        <title>Vibrio variabilis JCM 19239. (C206) whole genome shotgun sequence.</title>
        <authorList>
            <person name="Sawabe T."/>
            <person name="Meirelles P."/>
            <person name="Nakanishi M."/>
            <person name="Sayaka M."/>
            <person name="Hattori M."/>
            <person name="Ohkuma M."/>
        </authorList>
    </citation>
    <scope>NUCLEOTIDE SEQUENCE [LARGE SCALE GENOMIC DNA]</scope>
    <source>
        <strain evidence="3">JCM 19239</strain>
    </source>
</reference>
<comment type="caution">
    <text evidence="2">The sequence shown here is derived from an EMBL/GenBank/DDBJ whole genome shotgun (WGS) entry which is preliminary data.</text>
</comment>
<sequence>MSNGWLYYWAIYWSSYWLSSVQALLYALPEKIDSLEFEFTTAKGLWKQATDRKNNSIQAGARIGSRLAESRQHIEYLESLLEENGINIGSTPHKPEDYSSN</sequence>
<gene>
    <name evidence="2" type="ORF">JCM19239_6820</name>
</gene>
<protein>
    <submittedName>
        <fullName evidence="2">Uncharacterized protein</fullName>
    </submittedName>
</protein>
<accession>A0ABQ0JN43</accession>
<feature type="transmembrane region" description="Helical" evidence="1">
    <location>
        <begin position="6"/>
        <end position="28"/>
    </location>
</feature>
<evidence type="ECO:0000313" key="3">
    <source>
        <dbReference type="Proteomes" id="UP000029223"/>
    </source>
</evidence>
<keyword evidence="1" id="KW-0472">Membrane</keyword>
<name>A0ABQ0JN43_9VIBR</name>
<organism evidence="2 3">
    <name type="scientific">Vibrio variabilis</name>
    <dbReference type="NCBI Taxonomy" id="990271"/>
    <lineage>
        <taxon>Bacteria</taxon>
        <taxon>Pseudomonadati</taxon>
        <taxon>Pseudomonadota</taxon>
        <taxon>Gammaproteobacteria</taxon>
        <taxon>Vibrionales</taxon>
        <taxon>Vibrionaceae</taxon>
        <taxon>Vibrio</taxon>
    </lineage>
</organism>